<feature type="domain" description="CobQ/CobB/MinD/ParA nucleotide binding" evidence="3">
    <location>
        <begin position="196"/>
        <end position="238"/>
    </location>
</feature>
<reference evidence="4 5" key="1">
    <citation type="journal article" date="2018" name="Elife">
        <title>Discovery and characterization of a prevalent human gut bacterial enzyme sufficient for the inactivation of a family of plant toxins.</title>
        <authorList>
            <person name="Koppel N."/>
            <person name="Bisanz J.E."/>
            <person name="Pandelia M.E."/>
            <person name="Turnbaugh P.J."/>
            <person name="Balskus E.P."/>
        </authorList>
    </citation>
    <scope>NUCLEOTIDE SEQUENCE [LARGE SCALE GENOMIC DNA]</scope>
    <source>
        <strain evidence="4 5">OB21 GAM31</strain>
    </source>
</reference>
<keyword evidence="1" id="KW-0547">Nucleotide-binding</keyword>
<gene>
    <name evidence="4" type="ORF">C1881_03680</name>
</gene>
<name>A0A369LNY5_9ACTN</name>
<proteinExistence type="predicted"/>
<dbReference type="InterPro" id="IPR050625">
    <property type="entry name" value="ParA/MinD_ATPase"/>
</dbReference>
<dbReference type="GO" id="GO:0005829">
    <property type="term" value="C:cytosol"/>
    <property type="evidence" value="ECO:0007669"/>
    <property type="project" value="TreeGrafter"/>
</dbReference>
<comment type="caution">
    <text evidence="4">The sequence shown here is derived from an EMBL/GenBank/DDBJ whole genome shotgun (WGS) entry which is preliminary data.</text>
</comment>
<dbReference type="Gene3D" id="3.40.50.300">
    <property type="entry name" value="P-loop containing nucleotide triphosphate hydrolases"/>
    <property type="match status" value="1"/>
</dbReference>
<evidence type="ECO:0000256" key="1">
    <source>
        <dbReference type="ARBA" id="ARBA00022741"/>
    </source>
</evidence>
<dbReference type="RefSeq" id="WP_114615180.1">
    <property type="nucleotide sequence ID" value="NZ_PPTO01000004.1"/>
</dbReference>
<dbReference type="SUPFAM" id="SSF52540">
    <property type="entry name" value="P-loop containing nucleoside triphosphate hydrolases"/>
    <property type="match status" value="1"/>
</dbReference>
<dbReference type="GO" id="GO:0016887">
    <property type="term" value="F:ATP hydrolysis activity"/>
    <property type="evidence" value="ECO:0007669"/>
    <property type="project" value="TreeGrafter"/>
</dbReference>
<dbReference type="EMBL" id="PPTO01000004">
    <property type="protein sequence ID" value="RDB59788.1"/>
    <property type="molecule type" value="Genomic_DNA"/>
</dbReference>
<evidence type="ECO:0000313" key="4">
    <source>
        <dbReference type="EMBL" id="RDB59788.1"/>
    </source>
</evidence>
<dbReference type="PANTHER" id="PTHR43384:SF6">
    <property type="entry name" value="SEPTUM SITE-DETERMINING PROTEIN MIND HOMOLOG, CHLOROPLASTIC"/>
    <property type="match status" value="1"/>
</dbReference>
<evidence type="ECO:0000313" key="5">
    <source>
        <dbReference type="Proteomes" id="UP000253975"/>
    </source>
</evidence>
<dbReference type="AlphaFoldDB" id="A0A369LNY5"/>
<sequence>MISVAKRVVLCADEESLRNPQLLGLEESNLQAVSWIECCATAEECRRAARRDGIEEAWVVSCDDMEPLNVAAALKYDDPCKKVYLACAVNNGSLASRASLAKVDGVLSQACFVDRFAFAKSLWGERGQKVGHEEEGSSFDCGDGCGKEPGTQASNGTTVRVEANECESQTFLGLDASAQSRKERRRVSKEGAGTVVAVVGASGGCGKSTIASLLASLCARAGLVTLAIDADLQFGDMHRMLGVHEPVRMDEVVANPSLMTRLNEDAKSTGKPSLIAAPARLESSEEIAGELPDIIDAARGDYDVVVACAGAFWSEIHARLIESADSVVFLMDARPTSLEATVHAVELCARMGLATSGFVYAVNKHERESLLSAVDASCALKGSTAIELSNGRRDVEELLGAGFVQEFIESKNPLTDETVALLERILSDEQVKRVSQSLLSKSRRGRLFGRKAKR</sequence>
<evidence type="ECO:0000256" key="2">
    <source>
        <dbReference type="ARBA" id="ARBA00022840"/>
    </source>
</evidence>
<organism evidence="4 5">
    <name type="scientific">Slackia isoflavoniconvertens</name>
    <dbReference type="NCBI Taxonomy" id="572010"/>
    <lineage>
        <taxon>Bacteria</taxon>
        <taxon>Bacillati</taxon>
        <taxon>Actinomycetota</taxon>
        <taxon>Coriobacteriia</taxon>
        <taxon>Eggerthellales</taxon>
        <taxon>Eggerthellaceae</taxon>
        <taxon>Slackia</taxon>
    </lineage>
</organism>
<dbReference type="GO" id="GO:0009898">
    <property type="term" value="C:cytoplasmic side of plasma membrane"/>
    <property type="evidence" value="ECO:0007669"/>
    <property type="project" value="TreeGrafter"/>
</dbReference>
<protein>
    <recommendedName>
        <fullName evidence="3">CobQ/CobB/MinD/ParA nucleotide binding domain-containing protein</fullName>
    </recommendedName>
</protein>
<dbReference type="InterPro" id="IPR002586">
    <property type="entry name" value="CobQ/CobB/MinD/ParA_Nub-bd_dom"/>
</dbReference>
<keyword evidence="2" id="KW-0067">ATP-binding</keyword>
<dbReference type="Pfam" id="PF01656">
    <property type="entry name" value="CbiA"/>
    <property type="match status" value="1"/>
</dbReference>
<dbReference type="GO" id="GO:0051782">
    <property type="term" value="P:negative regulation of cell division"/>
    <property type="evidence" value="ECO:0007669"/>
    <property type="project" value="TreeGrafter"/>
</dbReference>
<dbReference type="PANTHER" id="PTHR43384">
    <property type="entry name" value="SEPTUM SITE-DETERMINING PROTEIN MIND HOMOLOG, CHLOROPLASTIC-RELATED"/>
    <property type="match status" value="1"/>
</dbReference>
<accession>A0A369LNY5</accession>
<dbReference type="Proteomes" id="UP000253975">
    <property type="component" value="Unassembled WGS sequence"/>
</dbReference>
<evidence type="ECO:0000259" key="3">
    <source>
        <dbReference type="Pfam" id="PF01656"/>
    </source>
</evidence>
<dbReference type="InterPro" id="IPR027417">
    <property type="entry name" value="P-loop_NTPase"/>
</dbReference>
<dbReference type="GO" id="GO:0005524">
    <property type="term" value="F:ATP binding"/>
    <property type="evidence" value="ECO:0007669"/>
    <property type="project" value="UniProtKB-KW"/>
</dbReference>